<dbReference type="GO" id="GO:0008270">
    <property type="term" value="F:zinc ion binding"/>
    <property type="evidence" value="ECO:0007669"/>
    <property type="project" value="UniProtKB-KW"/>
</dbReference>
<sequence>MNTASFAFVEDKSMTPDENNVATFEELFHLDNDIILGSLQEENTVRLEGISDVILNSQRPEQKSEEELDEGDPENCQLYKIGTCKFLQQGFVEPAVTHWIGCELPGCVKWWHELCMGIKFKNNDDRNRYSFICRNHECDPNEIDSYNKVTATKEDKSILRRKDETRKETSNQQI</sequence>
<name>A0A9W9YYS3_9CNID</name>
<evidence type="ECO:0000256" key="1">
    <source>
        <dbReference type="ARBA" id="ARBA00022723"/>
    </source>
</evidence>
<proteinExistence type="predicted"/>
<keyword evidence="6" id="KW-1185">Reference proteome</keyword>
<evidence type="ECO:0000259" key="4">
    <source>
        <dbReference type="SMART" id="SM00249"/>
    </source>
</evidence>
<feature type="non-terminal residue" evidence="5">
    <location>
        <position position="174"/>
    </location>
</feature>
<keyword evidence="3" id="KW-0862">Zinc</keyword>
<gene>
    <name evidence="5" type="ORF">OS493_021999</name>
</gene>
<dbReference type="AlphaFoldDB" id="A0A9W9YYS3"/>
<dbReference type="SUPFAM" id="SSF57903">
    <property type="entry name" value="FYVE/PHD zinc finger"/>
    <property type="match status" value="1"/>
</dbReference>
<keyword evidence="1" id="KW-0479">Metal-binding</keyword>
<organism evidence="5 6">
    <name type="scientific">Desmophyllum pertusum</name>
    <dbReference type="NCBI Taxonomy" id="174260"/>
    <lineage>
        <taxon>Eukaryota</taxon>
        <taxon>Metazoa</taxon>
        <taxon>Cnidaria</taxon>
        <taxon>Anthozoa</taxon>
        <taxon>Hexacorallia</taxon>
        <taxon>Scleractinia</taxon>
        <taxon>Caryophylliina</taxon>
        <taxon>Caryophylliidae</taxon>
        <taxon>Desmophyllum</taxon>
    </lineage>
</organism>
<feature type="domain" description="Zinc finger PHD-type" evidence="4">
    <location>
        <begin position="83"/>
        <end position="137"/>
    </location>
</feature>
<evidence type="ECO:0000313" key="6">
    <source>
        <dbReference type="Proteomes" id="UP001163046"/>
    </source>
</evidence>
<evidence type="ECO:0000256" key="2">
    <source>
        <dbReference type="ARBA" id="ARBA00022771"/>
    </source>
</evidence>
<comment type="caution">
    <text evidence="5">The sequence shown here is derived from an EMBL/GenBank/DDBJ whole genome shotgun (WGS) entry which is preliminary data.</text>
</comment>
<accession>A0A9W9YYS3</accession>
<protein>
    <recommendedName>
        <fullName evidence="4">Zinc finger PHD-type domain-containing protein</fullName>
    </recommendedName>
</protein>
<dbReference type="InterPro" id="IPR011011">
    <property type="entry name" value="Znf_FYVE_PHD"/>
</dbReference>
<dbReference type="OrthoDB" id="6013883at2759"/>
<evidence type="ECO:0000256" key="3">
    <source>
        <dbReference type="ARBA" id="ARBA00022833"/>
    </source>
</evidence>
<keyword evidence="2" id="KW-0863">Zinc-finger</keyword>
<dbReference type="Proteomes" id="UP001163046">
    <property type="component" value="Unassembled WGS sequence"/>
</dbReference>
<dbReference type="InterPro" id="IPR013083">
    <property type="entry name" value="Znf_RING/FYVE/PHD"/>
</dbReference>
<dbReference type="SMART" id="SM00249">
    <property type="entry name" value="PHD"/>
    <property type="match status" value="1"/>
</dbReference>
<dbReference type="InterPro" id="IPR001965">
    <property type="entry name" value="Znf_PHD"/>
</dbReference>
<dbReference type="EMBL" id="MU826840">
    <property type="protein sequence ID" value="KAJ7371902.1"/>
    <property type="molecule type" value="Genomic_DNA"/>
</dbReference>
<evidence type="ECO:0000313" key="5">
    <source>
        <dbReference type="EMBL" id="KAJ7371902.1"/>
    </source>
</evidence>
<reference evidence="5" key="1">
    <citation type="submission" date="2023-01" db="EMBL/GenBank/DDBJ databases">
        <title>Genome assembly of the deep-sea coral Lophelia pertusa.</title>
        <authorList>
            <person name="Herrera S."/>
            <person name="Cordes E."/>
        </authorList>
    </citation>
    <scope>NUCLEOTIDE SEQUENCE</scope>
    <source>
        <strain evidence="5">USNM1676648</strain>
        <tissue evidence="5">Polyp</tissue>
    </source>
</reference>
<dbReference type="Gene3D" id="3.30.40.10">
    <property type="entry name" value="Zinc/RING finger domain, C3HC4 (zinc finger)"/>
    <property type="match status" value="1"/>
</dbReference>